<reference evidence="1 2" key="1">
    <citation type="submission" date="2016-04" db="EMBL/GenBank/DDBJ databases">
        <title>A degradative enzymes factory behind the ericoid mycorrhizal symbiosis.</title>
        <authorList>
            <consortium name="DOE Joint Genome Institute"/>
            <person name="Martino E."/>
            <person name="Morin E."/>
            <person name="Grelet G."/>
            <person name="Kuo A."/>
            <person name="Kohler A."/>
            <person name="Daghino S."/>
            <person name="Barry K."/>
            <person name="Choi C."/>
            <person name="Cichocki N."/>
            <person name="Clum A."/>
            <person name="Copeland A."/>
            <person name="Hainaut M."/>
            <person name="Haridas S."/>
            <person name="Labutti K."/>
            <person name="Lindquist E."/>
            <person name="Lipzen A."/>
            <person name="Khouja H.-R."/>
            <person name="Murat C."/>
            <person name="Ohm R."/>
            <person name="Olson A."/>
            <person name="Spatafora J."/>
            <person name="Veneault-Fourrey C."/>
            <person name="Henrissat B."/>
            <person name="Grigoriev I."/>
            <person name="Martin F."/>
            <person name="Perotto S."/>
        </authorList>
    </citation>
    <scope>NUCLEOTIDE SEQUENCE [LARGE SCALE GENOMIC DNA]</scope>
    <source>
        <strain evidence="1 2">F</strain>
    </source>
</reference>
<dbReference type="Proteomes" id="UP000235786">
    <property type="component" value="Unassembled WGS sequence"/>
</dbReference>
<gene>
    <name evidence="1" type="ORF">L207DRAFT_527694</name>
</gene>
<protein>
    <submittedName>
        <fullName evidence="1">Uncharacterized protein</fullName>
    </submittedName>
</protein>
<evidence type="ECO:0000313" key="1">
    <source>
        <dbReference type="EMBL" id="PMD42823.1"/>
    </source>
</evidence>
<dbReference type="EMBL" id="KZ613943">
    <property type="protein sequence ID" value="PMD42823.1"/>
    <property type="molecule type" value="Genomic_DNA"/>
</dbReference>
<organism evidence="1 2">
    <name type="scientific">Hyaloscypha variabilis (strain UAMH 11265 / GT02V1 / F)</name>
    <name type="common">Meliniomyces variabilis</name>
    <dbReference type="NCBI Taxonomy" id="1149755"/>
    <lineage>
        <taxon>Eukaryota</taxon>
        <taxon>Fungi</taxon>
        <taxon>Dikarya</taxon>
        <taxon>Ascomycota</taxon>
        <taxon>Pezizomycotina</taxon>
        <taxon>Leotiomycetes</taxon>
        <taxon>Helotiales</taxon>
        <taxon>Hyaloscyphaceae</taxon>
        <taxon>Hyaloscypha</taxon>
        <taxon>Hyaloscypha variabilis</taxon>
    </lineage>
</organism>
<dbReference type="AlphaFoldDB" id="A0A2J6RWF2"/>
<proteinExistence type="predicted"/>
<sequence>MQEGQRRSARLRSYLQDVRNTLNLIKSRNLVMHNFPSSKLDTYTHLVARLEYHLDELELAVTKRDIANSWTRFKKWCTGYDVEKKEIRHTISLINSQDLVARQYTPSKRHVYHQLVEKLKADVDSLETALKGADNCRVKLRWLWEGFDLEKSVLELQAKSVRIWDDLNKGPIRKKEDEEGASDAGTRWRKERLGSRTEFEFQRNRSARKCFMGKKRK</sequence>
<dbReference type="OrthoDB" id="10452264at2759"/>
<accession>A0A2J6RWF2</accession>
<keyword evidence="2" id="KW-1185">Reference proteome</keyword>
<name>A0A2J6RWF2_HYAVF</name>
<evidence type="ECO:0000313" key="2">
    <source>
        <dbReference type="Proteomes" id="UP000235786"/>
    </source>
</evidence>